<reference evidence="3" key="1">
    <citation type="submission" date="2023-06" db="EMBL/GenBank/DDBJ databases">
        <title>Genome-scale phylogeny and comparative genomics of the fungal order Sordariales.</title>
        <authorList>
            <consortium name="Lawrence Berkeley National Laboratory"/>
            <person name="Hensen N."/>
            <person name="Bonometti L."/>
            <person name="Westerberg I."/>
            <person name="Brannstrom I.O."/>
            <person name="Guillou S."/>
            <person name="Cros-Aarteil S."/>
            <person name="Calhoun S."/>
            <person name="Haridas S."/>
            <person name="Kuo A."/>
            <person name="Mondo S."/>
            <person name="Pangilinan J."/>
            <person name="Riley R."/>
            <person name="Labutti K."/>
            <person name="Andreopoulos B."/>
            <person name="Lipzen A."/>
            <person name="Chen C."/>
            <person name="Yanf M."/>
            <person name="Daum C."/>
            <person name="Ng V."/>
            <person name="Clum A."/>
            <person name="Steindorff A."/>
            <person name="Ohm R."/>
            <person name="Martin F."/>
            <person name="Silar P."/>
            <person name="Natvig D."/>
            <person name="Lalanne C."/>
            <person name="Gautier V."/>
            <person name="Ament-Velasquez S.L."/>
            <person name="Kruys A."/>
            <person name="Hutchinson M.I."/>
            <person name="Powell A.J."/>
            <person name="Barry K."/>
            <person name="Miller A.N."/>
            <person name="Grigoriev I.V."/>
            <person name="Debuchy R."/>
            <person name="Gladieux P."/>
            <person name="Thoren M.H."/>
            <person name="Johannesson H."/>
        </authorList>
    </citation>
    <scope>NUCLEOTIDE SEQUENCE</scope>
    <source>
        <strain evidence="3">CBS 307.81</strain>
    </source>
</reference>
<feature type="transmembrane region" description="Helical" evidence="2">
    <location>
        <begin position="24"/>
        <end position="43"/>
    </location>
</feature>
<accession>A0AA39ZLI1</accession>
<evidence type="ECO:0000313" key="4">
    <source>
        <dbReference type="Proteomes" id="UP001174997"/>
    </source>
</evidence>
<feature type="region of interest" description="Disordered" evidence="1">
    <location>
        <begin position="119"/>
        <end position="143"/>
    </location>
</feature>
<comment type="caution">
    <text evidence="3">The sequence shown here is derived from an EMBL/GenBank/DDBJ whole genome shotgun (WGS) entry which is preliminary data.</text>
</comment>
<dbReference type="EMBL" id="JAULSY010000007">
    <property type="protein sequence ID" value="KAK0673319.1"/>
    <property type="molecule type" value="Genomic_DNA"/>
</dbReference>
<gene>
    <name evidence="3" type="ORF">QBC41DRAFT_215153</name>
</gene>
<keyword evidence="4" id="KW-1185">Reference proteome</keyword>
<keyword evidence="2" id="KW-0472">Membrane</keyword>
<dbReference type="AlphaFoldDB" id="A0AA39ZLI1"/>
<feature type="region of interest" description="Disordered" evidence="1">
    <location>
        <begin position="61"/>
        <end position="81"/>
    </location>
</feature>
<name>A0AA39ZLI1_9PEZI</name>
<evidence type="ECO:0000313" key="3">
    <source>
        <dbReference type="EMBL" id="KAK0673319.1"/>
    </source>
</evidence>
<sequence length="184" mass="20238">MPTPGRFAPRPSQSWTRRRRRGHFFPLPAFYLLLLLCVISWTATHTTASWDYTTYNPRHREEHRLPQRHHSRDTYTPFPGRVVNNKRNGMAGMGFLEMMGRARGAGVAVTRPLGSYAGKAGKKGGGGRGGVNPGGNHSGGKGRYEVARLDDAITAPVGEMTVDSDDGTGELKRGRMVFVEELDG</sequence>
<dbReference type="Proteomes" id="UP001174997">
    <property type="component" value="Unassembled WGS sequence"/>
</dbReference>
<evidence type="ECO:0000256" key="2">
    <source>
        <dbReference type="SAM" id="Phobius"/>
    </source>
</evidence>
<organism evidence="3 4">
    <name type="scientific">Cercophora samala</name>
    <dbReference type="NCBI Taxonomy" id="330535"/>
    <lineage>
        <taxon>Eukaryota</taxon>
        <taxon>Fungi</taxon>
        <taxon>Dikarya</taxon>
        <taxon>Ascomycota</taxon>
        <taxon>Pezizomycotina</taxon>
        <taxon>Sordariomycetes</taxon>
        <taxon>Sordariomycetidae</taxon>
        <taxon>Sordariales</taxon>
        <taxon>Lasiosphaeriaceae</taxon>
        <taxon>Cercophora</taxon>
    </lineage>
</organism>
<evidence type="ECO:0000256" key="1">
    <source>
        <dbReference type="SAM" id="MobiDB-lite"/>
    </source>
</evidence>
<keyword evidence="2" id="KW-0812">Transmembrane</keyword>
<feature type="compositionally biased region" description="Gly residues" evidence="1">
    <location>
        <begin position="123"/>
        <end position="141"/>
    </location>
</feature>
<protein>
    <submittedName>
        <fullName evidence="3">Uncharacterized protein</fullName>
    </submittedName>
</protein>
<proteinExistence type="predicted"/>
<keyword evidence="2" id="KW-1133">Transmembrane helix</keyword>